<protein>
    <recommendedName>
        <fullName evidence="4">RNase H type-1 domain-containing protein</fullName>
    </recommendedName>
</protein>
<dbReference type="GO" id="GO:0016746">
    <property type="term" value="F:acyltransferase activity"/>
    <property type="evidence" value="ECO:0007669"/>
    <property type="project" value="UniProtKB-KW"/>
</dbReference>
<evidence type="ECO:0000259" key="4">
    <source>
        <dbReference type="Pfam" id="PF13456"/>
    </source>
</evidence>
<proteinExistence type="inferred from homology"/>
<dbReference type="InterPro" id="IPR023213">
    <property type="entry name" value="CAT-like_dom_sf"/>
</dbReference>
<dbReference type="PANTHER" id="PTHR31623:SF122">
    <property type="entry name" value="HXXXD-TYPE ACYL-TRANSFERASE FAMILY PROTEIN"/>
    <property type="match status" value="1"/>
</dbReference>
<evidence type="ECO:0000256" key="3">
    <source>
        <dbReference type="ARBA" id="ARBA00023315"/>
    </source>
</evidence>
<gene>
    <name evidence="5" type="ORF">F2P56_011344</name>
</gene>
<reference evidence="5" key="2">
    <citation type="submission" date="2020-03" db="EMBL/GenBank/DDBJ databases">
        <title>Walnut 2.0.</title>
        <authorList>
            <person name="Marrano A."/>
            <person name="Britton M."/>
            <person name="Zimin A.V."/>
            <person name="Zaini P.A."/>
            <person name="Workman R."/>
            <person name="Puiu D."/>
            <person name="Bianco L."/>
            <person name="Allen B.J."/>
            <person name="Troggio M."/>
            <person name="Leslie C.A."/>
            <person name="Timp W."/>
            <person name="Dendekar A."/>
            <person name="Salzberg S.L."/>
            <person name="Neale D.B."/>
        </authorList>
    </citation>
    <scope>NUCLEOTIDE SEQUENCE</scope>
    <source>
        <tissue evidence="5">Leaves</tissue>
    </source>
</reference>
<evidence type="ECO:0000256" key="2">
    <source>
        <dbReference type="ARBA" id="ARBA00022679"/>
    </source>
</evidence>
<dbReference type="CDD" id="cd06222">
    <property type="entry name" value="RNase_H_like"/>
    <property type="match status" value="1"/>
</dbReference>
<dbReference type="PANTHER" id="PTHR31623">
    <property type="entry name" value="F21J9.9"/>
    <property type="match status" value="1"/>
</dbReference>
<dbReference type="Gene3D" id="3.30.559.10">
    <property type="entry name" value="Chloramphenicol acetyltransferase-like domain"/>
    <property type="match status" value="1"/>
</dbReference>
<dbReference type="GO" id="GO:0004523">
    <property type="term" value="F:RNA-DNA hybrid ribonuclease activity"/>
    <property type="evidence" value="ECO:0007669"/>
    <property type="project" value="InterPro"/>
</dbReference>
<dbReference type="EMBL" id="LIHL02000005">
    <property type="protein sequence ID" value="KAF5470856.1"/>
    <property type="molecule type" value="Genomic_DNA"/>
</dbReference>
<dbReference type="Proteomes" id="UP000619265">
    <property type="component" value="Unassembled WGS sequence"/>
</dbReference>
<evidence type="ECO:0000256" key="1">
    <source>
        <dbReference type="ARBA" id="ARBA00009861"/>
    </source>
</evidence>
<dbReference type="InterPro" id="IPR002156">
    <property type="entry name" value="RNaseH_domain"/>
</dbReference>
<comment type="similarity">
    <text evidence="1">Belongs to the plant acyltransferase family.</text>
</comment>
<organism evidence="5 6">
    <name type="scientific">Juglans regia</name>
    <name type="common">English walnut</name>
    <dbReference type="NCBI Taxonomy" id="51240"/>
    <lineage>
        <taxon>Eukaryota</taxon>
        <taxon>Viridiplantae</taxon>
        <taxon>Streptophyta</taxon>
        <taxon>Embryophyta</taxon>
        <taxon>Tracheophyta</taxon>
        <taxon>Spermatophyta</taxon>
        <taxon>Magnoliopsida</taxon>
        <taxon>eudicotyledons</taxon>
        <taxon>Gunneridae</taxon>
        <taxon>Pentapetalae</taxon>
        <taxon>rosids</taxon>
        <taxon>fabids</taxon>
        <taxon>Fagales</taxon>
        <taxon>Juglandaceae</taxon>
        <taxon>Juglans</taxon>
    </lineage>
</organism>
<evidence type="ECO:0000313" key="6">
    <source>
        <dbReference type="Proteomes" id="UP000619265"/>
    </source>
</evidence>
<evidence type="ECO:0000313" key="5">
    <source>
        <dbReference type="EMBL" id="KAF5470856.1"/>
    </source>
</evidence>
<dbReference type="Gramene" id="Jr05_11470_p1">
    <property type="protein sequence ID" value="cds.Jr05_11470_p1"/>
    <property type="gene ID" value="Jr05_11470"/>
</dbReference>
<dbReference type="Pfam" id="PF02458">
    <property type="entry name" value="Transferase"/>
    <property type="match status" value="1"/>
</dbReference>
<dbReference type="InterPro" id="IPR044730">
    <property type="entry name" value="RNase_H-like_dom_plant"/>
</dbReference>
<keyword evidence="2" id="KW-0808">Transferase</keyword>
<reference evidence="5" key="1">
    <citation type="submission" date="2015-10" db="EMBL/GenBank/DDBJ databases">
        <authorList>
            <person name="Martinez-Garcia P.J."/>
            <person name="Crepeau M.W."/>
            <person name="Puiu D."/>
            <person name="Gonzalez-Ibeas D."/>
            <person name="Whalen J."/>
            <person name="Stevens K."/>
            <person name="Paul R."/>
            <person name="Butterfield T."/>
            <person name="Britton M."/>
            <person name="Reagan R."/>
            <person name="Chakraborty S."/>
            <person name="Walawage S.L."/>
            <person name="Vasquez-Gross H.A."/>
            <person name="Cardeno C."/>
            <person name="Famula R."/>
            <person name="Pratt K."/>
            <person name="Kuruganti S."/>
            <person name="Aradhya M.K."/>
            <person name="Leslie C.A."/>
            <person name="Dandekar A.M."/>
            <person name="Salzberg S.L."/>
            <person name="Wegrzyn J.L."/>
            <person name="Langley C.H."/>
            <person name="Neale D.B."/>
        </authorList>
    </citation>
    <scope>NUCLEOTIDE SEQUENCE</scope>
    <source>
        <tissue evidence="5">Leaves</tissue>
    </source>
</reference>
<sequence>MRMKRSLLPDPLLAETFGALPATIFGYELRLSSTIILEGDSLQVIQAISKVEESCTTSNGMLFISDIRSKLQKFRDWSVHHVRRDVNVLAHVLAKDALHISDVIVDMLCVTWCRNPLYDADFGWGKPTWVTVATMVLNNPIVLMDTRDGSGIEAWITLSEEDMALFEHDKELLEFASFNPSVLN</sequence>
<name>A0A834D0Z6_JUGRE</name>
<dbReference type="GO" id="GO:0003676">
    <property type="term" value="F:nucleic acid binding"/>
    <property type="evidence" value="ECO:0007669"/>
    <property type="project" value="InterPro"/>
</dbReference>
<dbReference type="Pfam" id="PF13456">
    <property type="entry name" value="RVT_3"/>
    <property type="match status" value="1"/>
</dbReference>
<keyword evidence="3" id="KW-0012">Acyltransferase</keyword>
<comment type="caution">
    <text evidence="5">The sequence shown here is derived from an EMBL/GenBank/DDBJ whole genome shotgun (WGS) entry which is preliminary data.</text>
</comment>
<feature type="domain" description="RNase H type-1" evidence="4">
    <location>
        <begin position="33"/>
        <end position="97"/>
    </location>
</feature>
<accession>A0A834D0Z6</accession>
<dbReference type="AlphaFoldDB" id="A0A834D0Z6"/>